<protein>
    <recommendedName>
        <fullName evidence="5">Gamma-glutamyltranspeptidase</fullName>
    </recommendedName>
</protein>
<evidence type="ECO:0000256" key="2">
    <source>
        <dbReference type="ARBA" id="ARBA00022801"/>
    </source>
</evidence>
<proteinExistence type="predicted"/>
<organism evidence="4">
    <name type="scientific">marine metagenome</name>
    <dbReference type="NCBI Taxonomy" id="408172"/>
    <lineage>
        <taxon>unclassified sequences</taxon>
        <taxon>metagenomes</taxon>
        <taxon>ecological metagenomes</taxon>
    </lineage>
</organism>
<keyword evidence="2" id="KW-0378">Hydrolase</keyword>
<accession>A0A383CD35</accession>
<keyword evidence="3" id="KW-0865">Zymogen</keyword>
<evidence type="ECO:0000256" key="3">
    <source>
        <dbReference type="ARBA" id="ARBA00023145"/>
    </source>
</evidence>
<dbReference type="PANTHER" id="PTHR43199">
    <property type="entry name" value="GLUTATHIONE HYDROLASE"/>
    <property type="match status" value="1"/>
</dbReference>
<feature type="non-terminal residue" evidence="4">
    <location>
        <position position="241"/>
    </location>
</feature>
<evidence type="ECO:0008006" key="5">
    <source>
        <dbReference type="Google" id="ProtNLM"/>
    </source>
</evidence>
<dbReference type="EMBL" id="UINC01207855">
    <property type="protein sequence ID" value="SVE30132.1"/>
    <property type="molecule type" value="Genomic_DNA"/>
</dbReference>
<dbReference type="InterPro" id="IPR029055">
    <property type="entry name" value="Ntn_hydrolases_N"/>
</dbReference>
<feature type="non-terminal residue" evidence="4">
    <location>
        <position position="1"/>
    </location>
</feature>
<evidence type="ECO:0000256" key="1">
    <source>
        <dbReference type="ARBA" id="ARBA00022679"/>
    </source>
</evidence>
<dbReference type="AlphaFoldDB" id="A0A383CD35"/>
<dbReference type="Pfam" id="PF01019">
    <property type="entry name" value="G_glu_transpept"/>
    <property type="match status" value="2"/>
</dbReference>
<keyword evidence="1" id="KW-0808">Transferase</keyword>
<sequence length="241" mass="26403">PNEVIMKMGLLGDTYQYIADNGFNEFYFGDVGKSLCKTISSGGGHITMKDLNSYKLIHDSKFTASYKDLKLTGHSGPSIGGLMVLKYLNAFQDKTADLVTELHQVYIDRKDNFEIFEDRKTMVTNEISKVISSPSTIQFSISDTENNHFALTVSSGYGSGLLCPLTGMYFNNSLGEIELNPQGFLGETSGDRLISNMSPMIIEVPNGIYTIGSPGADRISSAIAIVINNYLLSSDWSQSID</sequence>
<dbReference type="InterPro" id="IPR043137">
    <property type="entry name" value="GGT_ssub_C"/>
</dbReference>
<name>A0A383CD35_9ZZZZ</name>
<evidence type="ECO:0000313" key="4">
    <source>
        <dbReference type="EMBL" id="SVE30132.1"/>
    </source>
</evidence>
<dbReference type="GO" id="GO:0016787">
    <property type="term" value="F:hydrolase activity"/>
    <property type="evidence" value="ECO:0007669"/>
    <property type="project" value="UniProtKB-KW"/>
</dbReference>
<gene>
    <name evidence="4" type="ORF">METZ01_LOCUS482986</name>
</gene>
<dbReference type="SUPFAM" id="SSF56235">
    <property type="entry name" value="N-terminal nucleophile aminohydrolases (Ntn hydrolases)"/>
    <property type="match status" value="1"/>
</dbReference>
<reference evidence="4" key="1">
    <citation type="submission" date="2018-05" db="EMBL/GenBank/DDBJ databases">
        <authorList>
            <person name="Lanie J.A."/>
            <person name="Ng W.-L."/>
            <person name="Kazmierczak K.M."/>
            <person name="Andrzejewski T.M."/>
            <person name="Davidsen T.M."/>
            <person name="Wayne K.J."/>
            <person name="Tettelin H."/>
            <person name="Glass J.I."/>
            <person name="Rusch D."/>
            <person name="Podicherti R."/>
            <person name="Tsui H.-C.T."/>
            <person name="Winkler M.E."/>
        </authorList>
    </citation>
    <scope>NUCLEOTIDE SEQUENCE</scope>
</reference>
<dbReference type="InterPro" id="IPR051792">
    <property type="entry name" value="GGT_bact"/>
</dbReference>
<dbReference type="GO" id="GO:0016740">
    <property type="term" value="F:transferase activity"/>
    <property type="evidence" value="ECO:0007669"/>
    <property type="project" value="UniProtKB-KW"/>
</dbReference>
<dbReference type="PANTHER" id="PTHR43199:SF1">
    <property type="entry name" value="GLUTATHIONE HYDROLASE PROENZYME"/>
    <property type="match status" value="1"/>
</dbReference>
<dbReference type="Gene3D" id="3.60.20.40">
    <property type="match status" value="1"/>
</dbReference>